<dbReference type="KEGG" id="mox:DAMO_0655"/>
<organism evidence="1 2">
    <name type="scientific">Methylomirabilis oxygeniifera</name>
    <dbReference type="NCBI Taxonomy" id="671143"/>
    <lineage>
        <taxon>Bacteria</taxon>
        <taxon>Candidatus Methylomirabilota</taxon>
        <taxon>Candidatus Methylomirabilia</taxon>
        <taxon>Candidatus Methylomirabilales</taxon>
        <taxon>Candidatus Methylomirabilaceae</taxon>
        <taxon>Candidatus Methylomirabilis</taxon>
    </lineage>
</organism>
<name>D5MKS8_METO1</name>
<reference evidence="1 2" key="1">
    <citation type="journal article" date="2010" name="Nature">
        <title>Nitrite-driven anaerobic methane oxidation by oxygenic bacteria.</title>
        <authorList>
            <person name="Ettwig K.F."/>
            <person name="Butler M.K."/>
            <person name="Le Paslier D."/>
            <person name="Pelletier E."/>
            <person name="Mangenot S."/>
            <person name="Kuypers M.M.M."/>
            <person name="Schreiber F."/>
            <person name="Dutilh B.E."/>
            <person name="Zedelius J."/>
            <person name="de Beer D."/>
            <person name="Gloerich J."/>
            <person name="Wessels H.J.C.T."/>
            <person name="van Allen T."/>
            <person name="Luesken F."/>
            <person name="Wu M."/>
            <person name="van de Pas-Schoonen K.T."/>
            <person name="Op den Camp H.J.M."/>
            <person name="Janssen-Megens E.M."/>
            <person name="Francoijs K-J."/>
            <person name="Stunnenberg H."/>
            <person name="Weissenbach J."/>
            <person name="Jetten M.S.M."/>
            <person name="Strous M."/>
        </authorList>
    </citation>
    <scope>NUCLEOTIDE SEQUENCE [LARGE SCALE GENOMIC DNA]</scope>
</reference>
<evidence type="ECO:0000313" key="2">
    <source>
        <dbReference type="Proteomes" id="UP000006898"/>
    </source>
</evidence>
<gene>
    <name evidence="1" type="ORF">DAMO_0655</name>
</gene>
<sequence>MQQLRQSVACTVMTANTTNYHDNSVCPLFTVQ</sequence>
<evidence type="ECO:0000313" key="1">
    <source>
        <dbReference type="EMBL" id="CBE67727.1"/>
    </source>
</evidence>
<dbReference type="HOGENOM" id="CLU_3388653_0_0_0"/>
<accession>D5MKS8</accession>
<dbReference type="Proteomes" id="UP000006898">
    <property type="component" value="Chromosome"/>
</dbReference>
<dbReference type="AlphaFoldDB" id="D5MKS8"/>
<dbReference type="EMBL" id="FP565575">
    <property type="protein sequence ID" value="CBE67727.1"/>
    <property type="molecule type" value="Genomic_DNA"/>
</dbReference>
<protein>
    <submittedName>
        <fullName evidence="1">Uncharacterized protein</fullName>
    </submittedName>
</protein>
<proteinExistence type="predicted"/>